<dbReference type="CDD" id="cd00093">
    <property type="entry name" value="HTH_XRE"/>
    <property type="match status" value="1"/>
</dbReference>
<dbReference type="GO" id="GO:0003677">
    <property type="term" value="F:DNA binding"/>
    <property type="evidence" value="ECO:0007669"/>
    <property type="project" value="InterPro"/>
</dbReference>
<reference evidence="2 3" key="1">
    <citation type="submission" date="2020-05" db="EMBL/GenBank/DDBJ databases">
        <title>Genome Sequencing of Type Strains.</title>
        <authorList>
            <person name="Lemaire J.F."/>
            <person name="Inderbitzin P."/>
            <person name="Gregorio O.A."/>
            <person name="Collins S.B."/>
            <person name="Wespe N."/>
            <person name="Knight-Connoni V."/>
        </authorList>
    </citation>
    <scope>NUCLEOTIDE SEQUENCE [LARGE SCALE GENOMIC DNA]</scope>
    <source>
        <strain evidence="2 3">LMG 21957</strain>
    </source>
</reference>
<dbReference type="SMART" id="SM00530">
    <property type="entry name" value="HTH_XRE"/>
    <property type="match status" value="1"/>
</dbReference>
<proteinExistence type="predicted"/>
<dbReference type="InterPro" id="IPR010982">
    <property type="entry name" value="Lambda_DNA-bd_dom_sf"/>
</dbReference>
<organism evidence="2 3">
    <name type="scientific">Paenibacillus xylanilyticus</name>
    <dbReference type="NCBI Taxonomy" id="248903"/>
    <lineage>
        <taxon>Bacteria</taxon>
        <taxon>Bacillati</taxon>
        <taxon>Bacillota</taxon>
        <taxon>Bacilli</taxon>
        <taxon>Bacillales</taxon>
        <taxon>Paenibacillaceae</taxon>
        <taxon>Paenibacillus</taxon>
    </lineage>
</organism>
<dbReference type="SUPFAM" id="SSF47413">
    <property type="entry name" value="lambda repressor-like DNA-binding domains"/>
    <property type="match status" value="1"/>
</dbReference>
<dbReference type="AlphaFoldDB" id="A0A7Y6BSQ1"/>
<dbReference type="InterPro" id="IPR001387">
    <property type="entry name" value="Cro/C1-type_HTH"/>
</dbReference>
<sequence>MITADNLSTVRRYAGVTARRLADMINVTPSFICKIESGECPLPSDRAIQIQTALGLNAEKLLLIEETCKKLKERGD</sequence>
<dbReference type="Proteomes" id="UP000526125">
    <property type="component" value="Unassembled WGS sequence"/>
</dbReference>
<feature type="domain" description="HTH cro/C1-type" evidence="1">
    <location>
        <begin position="7"/>
        <end position="61"/>
    </location>
</feature>
<keyword evidence="3" id="KW-1185">Reference proteome</keyword>
<accession>A0A7Y6BSQ1</accession>
<comment type="caution">
    <text evidence="2">The sequence shown here is derived from an EMBL/GenBank/DDBJ whole genome shotgun (WGS) entry which is preliminary data.</text>
</comment>
<evidence type="ECO:0000259" key="1">
    <source>
        <dbReference type="PROSITE" id="PS50943"/>
    </source>
</evidence>
<evidence type="ECO:0000313" key="3">
    <source>
        <dbReference type="Proteomes" id="UP000526125"/>
    </source>
</evidence>
<gene>
    <name evidence="2" type="ORF">HP552_03060</name>
</gene>
<dbReference type="RefSeq" id="WP_175394186.1">
    <property type="nucleotide sequence ID" value="NZ_JABMCB010000134.1"/>
</dbReference>
<dbReference type="Gene3D" id="1.10.260.40">
    <property type="entry name" value="lambda repressor-like DNA-binding domains"/>
    <property type="match status" value="1"/>
</dbReference>
<dbReference type="PROSITE" id="PS50943">
    <property type="entry name" value="HTH_CROC1"/>
    <property type="match status" value="1"/>
</dbReference>
<dbReference type="EMBL" id="JABMCB010000134">
    <property type="protein sequence ID" value="NUU74252.1"/>
    <property type="molecule type" value="Genomic_DNA"/>
</dbReference>
<name>A0A7Y6BSQ1_9BACL</name>
<evidence type="ECO:0000313" key="2">
    <source>
        <dbReference type="EMBL" id="NUU74252.1"/>
    </source>
</evidence>
<protein>
    <submittedName>
        <fullName evidence="2">Helix-turn-helix transcriptional regulator</fullName>
    </submittedName>
</protein>